<proteinExistence type="predicted"/>
<feature type="compositionally biased region" description="Basic and acidic residues" evidence="1">
    <location>
        <begin position="25"/>
        <end position="36"/>
    </location>
</feature>
<feature type="compositionally biased region" description="Basic residues" evidence="1">
    <location>
        <begin position="1"/>
        <end position="10"/>
    </location>
</feature>
<feature type="compositionally biased region" description="Basic residues" evidence="1">
    <location>
        <begin position="174"/>
        <end position="186"/>
    </location>
</feature>
<gene>
    <name evidence="2" type="ORF">AVDCRST_MAG13-2807</name>
</gene>
<accession>A0A6J4T1T5</accession>
<feature type="compositionally biased region" description="Basic and acidic residues" evidence="1">
    <location>
        <begin position="237"/>
        <end position="246"/>
    </location>
</feature>
<evidence type="ECO:0000313" key="2">
    <source>
        <dbReference type="EMBL" id="CAA9511478.1"/>
    </source>
</evidence>
<feature type="non-terminal residue" evidence="2">
    <location>
        <position position="352"/>
    </location>
</feature>
<feature type="compositionally biased region" description="Basic residues" evidence="1">
    <location>
        <begin position="281"/>
        <end position="301"/>
    </location>
</feature>
<reference evidence="2" key="1">
    <citation type="submission" date="2020-02" db="EMBL/GenBank/DDBJ databases">
        <authorList>
            <person name="Meier V. D."/>
        </authorList>
    </citation>
    <scope>NUCLEOTIDE SEQUENCE</scope>
    <source>
        <strain evidence="2">AVDCRST_MAG13</strain>
    </source>
</reference>
<evidence type="ECO:0000256" key="1">
    <source>
        <dbReference type="SAM" id="MobiDB-lite"/>
    </source>
</evidence>
<feature type="compositionally biased region" description="Low complexity" evidence="1">
    <location>
        <begin position="59"/>
        <end position="73"/>
    </location>
</feature>
<feature type="non-terminal residue" evidence="2">
    <location>
        <position position="1"/>
    </location>
</feature>
<feature type="compositionally biased region" description="Low complexity" evidence="1">
    <location>
        <begin position="266"/>
        <end position="280"/>
    </location>
</feature>
<sequence length="352" mass="37015">DEPLAAHRRAAARDRGLRARPPRARRVERLHARVDPHPPAGRGRGGHRGGRLLRRGRSGRPAARGPGPAARGLLDPRDLLRPPGDAGPVARAPGARAVRPVPGVGLRVRGAGPRAAPGAPAPARRARARAAAPALRGVPAPRRARVARPAAGPPGPLSRPAVQAGPDHGLGRGPRGRGGRHGRRGVAGHEGPVQGHGGRRPAGSRALPPPARRLPGRLDRGPAHGRPGDRGAPGARARPDHLGRDHPLHRRHPRPAVRAPDGERQAVAARRPAAPAGLLRVLRRAGHRDVRRRPVRARRGPRAGPAPGLALPPRRAERRRAGRLQRARAARRPAVLAPAARSNAHRLPPGLV</sequence>
<dbReference type="EMBL" id="CADCVO010000449">
    <property type="protein sequence ID" value="CAA9511478.1"/>
    <property type="molecule type" value="Genomic_DNA"/>
</dbReference>
<feature type="compositionally biased region" description="Basic residues" evidence="1">
    <location>
        <begin position="316"/>
        <end position="331"/>
    </location>
</feature>
<feature type="compositionally biased region" description="Low complexity" evidence="1">
    <location>
        <begin position="81"/>
        <end position="141"/>
    </location>
</feature>
<dbReference type="AlphaFoldDB" id="A0A6J4T1T5"/>
<organism evidence="2">
    <name type="scientific">uncultured Solirubrobacteraceae bacterium</name>
    <dbReference type="NCBI Taxonomy" id="1162706"/>
    <lineage>
        <taxon>Bacteria</taxon>
        <taxon>Bacillati</taxon>
        <taxon>Actinomycetota</taxon>
        <taxon>Thermoleophilia</taxon>
        <taxon>Solirubrobacterales</taxon>
        <taxon>Solirubrobacteraceae</taxon>
        <taxon>environmental samples</taxon>
    </lineage>
</organism>
<feature type="compositionally biased region" description="Low complexity" evidence="1">
    <location>
        <begin position="302"/>
        <end position="313"/>
    </location>
</feature>
<feature type="compositionally biased region" description="Basic residues" evidence="1">
    <location>
        <begin position="44"/>
        <end position="58"/>
    </location>
</feature>
<protein>
    <submittedName>
        <fullName evidence="2">Uncharacterized protein</fullName>
    </submittedName>
</protein>
<feature type="compositionally biased region" description="Low complexity" evidence="1">
    <location>
        <begin position="332"/>
        <end position="341"/>
    </location>
</feature>
<name>A0A6J4T1T5_9ACTN</name>
<feature type="region of interest" description="Disordered" evidence="1">
    <location>
        <begin position="1"/>
        <end position="352"/>
    </location>
</feature>
<feature type="compositionally biased region" description="Basic and acidic residues" evidence="1">
    <location>
        <begin position="216"/>
        <end position="229"/>
    </location>
</feature>